<keyword evidence="3" id="KW-0863">Zinc-finger</keyword>
<dbReference type="InterPro" id="IPR008906">
    <property type="entry name" value="HATC_C_dom"/>
</dbReference>
<evidence type="ECO:0000256" key="5">
    <source>
        <dbReference type="ARBA" id="ARBA00023242"/>
    </source>
</evidence>
<sequence>MAFPPDSTGRRTSKLEMADLPIDTAFTTNTERHAEDSLPVLEPNVEVLRPSTWTPTSDEERRIFRSWKGFKLAERSKDTLSWVWSYGVEIQSTTSRRWICMPCVRQKATTPQSYESKGTQNAELHLWKAHGYWDPSGRRSTPSQKKGGKRVLASISDFLSLKRSDPKDQALTNSLIKRFDRGEFQKLVVNWIVESQQSFKQVEHPRLQQIFEYLNPAVNVTSAHITLKTVHSLAVQQFERYHSKVQQVLKGLPGQIHIAFDGARTRNRHALCGVTAALRDEENQPKKVVLGLPELVERHSGENIATEILEIIRTFGIEDKVGYFTLDNAANNETAMTEIAEELKFNPLQRRVRCIGHILNLVVKSLLFGKDADAFEKSLVKGESLARATHDEWMRKGPVGKAHNFVVWVHRSDLLTQLLRQLQQDSFSASDDPEIGKQRPVDVVLDNDTRWLSQYHMIKRMLRLQPFYEEFIAKAKRLFRDSRKGEANRRLPRCLEESSFLNESDWAVLRTFDEILSDFHVVVQVLQGDGQPRYRSTGVRETFGSMTDVLEAFEFLLGKLECAKSQIAKHPEPEQFGININLGWMKLDKYYNTLRDSPVYYAAAALHPSLRWDYFDEVWGQQHPEWVDEAKDIVQRLWDTEYRDLRITVTSPEDTVKVSRLQLKQMNTRAGKLACLGMTEMSRTPVEYWILKRLEYPRLSRMALDVMTVPAMSSECERLFSATGLMVTPLRNRLDTSTIGLIQTLRSWLRAGIIEDVDSILLDDTALEEFERACSEECEV</sequence>
<keyword evidence="5" id="KW-0539">Nucleus</keyword>
<keyword evidence="8" id="KW-1185">Reference proteome</keyword>
<comment type="caution">
    <text evidence="7">The sequence shown here is derived from an EMBL/GenBank/DDBJ whole genome shotgun (WGS) entry which is preliminary data.</text>
</comment>
<gene>
    <name evidence="7" type="ORF">O9K51_10997</name>
</gene>
<protein>
    <submittedName>
        <fullName evidence="7">AC transposase</fullName>
    </submittedName>
</protein>
<dbReference type="GO" id="GO:0005634">
    <property type="term" value="C:nucleus"/>
    <property type="evidence" value="ECO:0007669"/>
    <property type="project" value="UniProtKB-SubCell"/>
</dbReference>
<feature type="domain" description="HAT C-terminal dimerisation" evidence="6">
    <location>
        <begin position="679"/>
        <end position="749"/>
    </location>
</feature>
<evidence type="ECO:0000256" key="2">
    <source>
        <dbReference type="ARBA" id="ARBA00022723"/>
    </source>
</evidence>
<evidence type="ECO:0000256" key="4">
    <source>
        <dbReference type="ARBA" id="ARBA00022833"/>
    </source>
</evidence>
<evidence type="ECO:0000256" key="3">
    <source>
        <dbReference type="ARBA" id="ARBA00022771"/>
    </source>
</evidence>
<dbReference type="GO" id="GO:0046983">
    <property type="term" value="F:protein dimerization activity"/>
    <property type="evidence" value="ECO:0007669"/>
    <property type="project" value="InterPro"/>
</dbReference>
<dbReference type="Proteomes" id="UP001163105">
    <property type="component" value="Unassembled WGS sequence"/>
</dbReference>
<organism evidence="7 8">
    <name type="scientific">Purpureocillium lavendulum</name>
    <dbReference type="NCBI Taxonomy" id="1247861"/>
    <lineage>
        <taxon>Eukaryota</taxon>
        <taxon>Fungi</taxon>
        <taxon>Dikarya</taxon>
        <taxon>Ascomycota</taxon>
        <taxon>Pezizomycotina</taxon>
        <taxon>Sordariomycetes</taxon>
        <taxon>Hypocreomycetidae</taxon>
        <taxon>Hypocreales</taxon>
        <taxon>Ophiocordycipitaceae</taxon>
        <taxon>Purpureocillium</taxon>
    </lineage>
</organism>
<accession>A0AB34FB47</accession>
<name>A0AB34FB47_9HYPO</name>
<proteinExistence type="predicted"/>
<dbReference type="Pfam" id="PF05699">
    <property type="entry name" value="Dimer_Tnp_hAT"/>
    <property type="match status" value="1"/>
</dbReference>
<dbReference type="InterPro" id="IPR052035">
    <property type="entry name" value="ZnF_BED_domain_contain"/>
</dbReference>
<comment type="subcellular location">
    <subcellularLocation>
        <location evidence="1">Nucleus</location>
    </subcellularLocation>
</comment>
<keyword evidence="4" id="KW-0862">Zinc</keyword>
<keyword evidence="2" id="KW-0479">Metal-binding</keyword>
<dbReference type="AlphaFoldDB" id="A0AB34FB47"/>
<dbReference type="EMBL" id="JAQHRD010000022">
    <property type="protein sequence ID" value="KAJ6436405.1"/>
    <property type="molecule type" value="Genomic_DNA"/>
</dbReference>
<evidence type="ECO:0000313" key="8">
    <source>
        <dbReference type="Proteomes" id="UP001163105"/>
    </source>
</evidence>
<evidence type="ECO:0000259" key="6">
    <source>
        <dbReference type="Pfam" id="PF05699"/>
    </source>
</evidence>
<evidence type="ECO:0000256" key="1">
    <source>
        <dbReference type="ARBA" id="ARBA00004123"/>
    </source>
</evidence>
<dbReference type="PANTHER" id="PTHR46481:SF10">
    <property type="entry name" value="ZINC FINGER BED DOMAIN-CONTAINING PROTEIN 39"/>
    <property type="match status" value="1"/>
</dbReference>
<evidence type="ECO:0000313" key="7">
    <source>
        <dbReference type="EMBL" id="KAJ6436405.1"/>
    </source>
</evidence>
<dbReference type="InterPro" id="IPR012337">
    <property type="entry name" value="RNaseH-like_sf"/>
</dbReference>
<dbReference type="PANTHER" id="PTHR46481">
    <property type="entry name" value="ZINC FINGER BED DOMAIN-CONTAINING PROTEIN 4"/>
    <property type="match status" value="1"/>
</dbReference>
<reference evidence="7" key="1">
    <citation type="submission" date="2023-01" db="EMBL/GenBank/DDBJ databases">
        <title>The growth and conidiation of Purpureocillium lavendulum are regulated by nitrogen source and histone H3K14 acetylation.</title>
        <authorList>
            <person name="Tang P."/>
            <person name="Han J."/>
            <person name="Zhang C."/>
            <person name="Tang P."/>
            <person name="Qi F."/>
            <person name="Zhang K."/>
            <person name="Liang L."/>
        </authorList>
    </citation>
    <scope>NUCLEOTIDE SEQUENCE</scope>
    <source>
        <strain evidence="7">YMF1.00683</strain>
    </source>
</reference>
<dbReference type="SUPFAM" id="SSF53098">
    <property type="entry name" value="Ribonuclease H-like"/>
    <property type="match status" value="1"/>
</dbReference>
<dbReference type="GO" id="GO:0008270">
    <property type="term" value="F:zinc ion binding"/>
    <property type="evidence" value="ECO:0007669"/>
    <property type="project" value="UniProtKB-KW"/>
</dbReference>